<feature type="transmembrane region" description="Helical" evidence="1">
    <location>
        <begin position="32"/>
        <end position="51"/>
    </location>
</feature>
<dbReference type="Proteomes" id="UP000823588">
    <property type="component" value="Unassembled WGS sequence"/>
</dbReference>
<keyword evidence="4" id="KW-1185">Reference proteome</keyword>
<evidence type="ECO:0000313" key="4">
    <source>
        <dbReference type="Proteomes" id="UP000823588"/>
    </source>
</evidence>
<organism evidence="3 4">
    <name type="scientific">Halorubrum alkaliphilum</name>
    <dbReference type="NCBI Taxonomy" id="261290"/>
    <lineage>
        <taxon>Archaea</taxon>
        <taxon>Methanobacteriati</taxon>
        <taxon>Methanobacteriota</taxon>
        <taxon>Stenosarchaea group</taxon>
        <taxon>Halobacteria</taxon>
        <taxon>Halobacteriales</taxon>
        <taxon>Haloferacaceae</taxon>
        <taxon>Halorubrum</taxon>
    </lineage>
</organism>
<evidence type="ECO:0000256" key="1">
    <source>
        <dbReference type="SAM" id="Phobius"/>
    </source>
</evidence>
<evidence type="ECO:0000259" key="2">
    <source>
        <dbReference type="Pfam" id="PF24460"/>
    </source>
</evidence>
<keyword evidence="1" id="KW-1133">Transmembrane helix</keyword>
<proteinExistence type="predicted"/>
<accession>A0A8T4GJC7</accession>
<dbReference type="EMBL" id="JAGGKQ010000023">
    <property type="protein sequence ID" value="MBP1923511.1"/>
    <property type="molecule type" value="Genomic_DNA"/>
</dbReference>
<evidence type="ECO:0000313" key="3">
    <source>
        <dbReference type="EMBL" id="MBP1923511.1"/>
    </source>
</evidence>
<comment type="caution">
    <text evidence="3">The sequence shown here is derived from an EMBL/GenBank/DDBJ whole genome shotgun (WGS) entry which is preliminary data.</text>
</comment>
<keyword evidence="1" id="KW-0472">Membrane</keyword>
<feature type="transmembrane region" description="Helical" evidence="1">
    <location>
        <begin position="6"/>
        <end position="25"/>
    </location>
</feature>
<name>A0A8T4GJC7_9EURY</name>
<feature type="transmembrane region" description="Helical" evidence="1">
    <location>
        <begin position="71"/>
        <end position="89"/>
    </location>
</feature>
<sequence>MRRRLLPPLAAFLAMCFPGLGHLFLRRFGRAIVWHATIVGGAIGLYTLYDVEPLDFTASIAEVAAAVPTDVLLPIALLVTLSAIDALLVGRAEVAEAARADATAEAIRRRAAGEEDGGAPVEALVSGDDDADGATQVECPACGRETDVEIDFCHWCTEPLPWADEE</sequence>
<gene>
    <name evidence="3" type="ORF">J2751_002553</name>
</gene>
<dbReference type="OrthoDB" id="204947at2157"/>
<dbReference type="InterPro" id="IPR055997">
    <property type="entry name" value="DUF7575"/>
</dbReference>
<feature type="domain" description="DUF7575" evidence="2">
    <location>
        <begin position="136"/>
        <end position="161"/>
    </location>
</feature>
<reference evidence="3" key="1">
    <citation type="submission" date="2021-03" db="EMBL/GenBank/DDBJ databases">
        <title>Genomic Encyclopedia of Type Strains, Phase IV (KMG-IV): sequencing the most valuable type-strain genomes for metagenomic binning, comparative biology and taxonomic classification.</title>
        <authorList>
            <person name="Goeker M."/>
        </authorList>
    </citation>
    <scope>NUCLEOTIDE SEQUENCE</scope>
    <source>
        <strain evidence="3">DSM 23564</strain>
    </source>
</reference>
<dbReference type="RefSeq" id="WP_209486433.1">
    <property type="nucleotide sequence ID" value="NZ_JAGGKQ010000023.1"/>
</dbReference>
<protein>
    <recommendedName>
        <fullName evidence="2">DUF7575 domain-containing protein</fullName>
    </recommendedName>
</protein>
<dbReference type="Pfam" id="PF24460">
    <property type="entry name" value="DUF7575"/>
    <property type="match status" value="1"/>
</dbReference>
<keyword evidence="1" id="KW-0812">Transmembrane</keyword>
<dbReference type="AlphaFoldDB" id="A0A8T4GJC7"/>